<evidence type="ECO:0000313" key="8">
    <source>
        <dbReference type="EMBL" id="MBC9246110.1"/>
    </source>
</evidence>
<evidence type="ECO:0000256" key="4">
    <source>
        <dbReference type="ARBA" id="ARBA00022729"/>
    </source>
</evidence>
<feature type="signal peptide" evidence="6">
    <location>
        <begin position="1"/>
        <end position="30"/>
    </location>
</feature>
<protein>
    <submittedName>
        <fullName evidence="8">Glucan biosynthesis protein D</fullName>
    </submittedName>
</protein>
<dbReference type="Pfam" id="PF04349">
    <property type="entry name" value="MdoG"/>
    <property type="match status" value="1"/>
</dbReference>
<name>A0A926GLF2_9RHOB</name>
<dbReference type="GO" id="GO:0051274">
    <property type="term" value="P:beta-glucan biosynthetic process"/>
    <property type="evidence" value="ECO:0007669"/>
    <property type="project" value="TreeGrafter"/>
</dbReference>
<dbReference type="InterPro" id="IPR014718">
    <property type="entry name" value="GH-type_carb-bd"/>
</dbReference>
<dbReference type="PANTHER" id="PTHR30504">
    <property type="entry name" value="GLUCANS BIOSYNTHESIS PROTEIN"/>
    <property type="match status" value="1"/>
</dbReference>
<evidence type="ECO:0000256" key="6">
    <source>
        <dbReference type="SAM" id="SignalP"/>
    </source>
</evidence>
<reference evidence="8" key="1">
    <citation type="submission" date="2020-08" db="EMBL/GenBank/DDBJ databases">
        <title>Paracoccus amoyensis sp. nov., isolated from the surface seawater at coast of Xiamen, Fujian.</title>
        <authorList>
            <person name="Lyu L."/>
        </authorList>
    </citation>
    <scope>NUCLEOTIDE SEQUENCE</scope>
    <source>
        <strain evidence="8">11-3</strain>
    </source>
</reference>
<dbReference type="PIRSF" id="PIRSF006281">
    <property type="entry name" value="MdoG"/>
    <property type="match status" value="1"/>
</dbReference>
<dbReference type="PANTHER" id="PTHR30504:SF3">
    <property type="entry name" value="GLUCANS BIOSYNTHESIS PROTEIN D"/>
    <property type="match status" value="1"/>
</dbReference>
<dbReference type="GO" id="GO:0030246">
    <property type="term" value="F:carbohydrate binding"/>
    <property type="evidence" value="ECO:0007669"/>
    <property type="project" value="InterPro"/>
</dbReference>
<dbReference type="PROSITE" id="PS51318">
    <property type="entry name" value="TAT"/>
    <property type="match status" value="1"/>
</dbReference>
<keyword evidence="9" id="KW-1185">Reference proteome</keyword>
<comment type="similarity">
    <text evidence="3">Belongs to the OpgD/OpgG family.</text>
</comment>
<evidence type="ECO:0000313" key="9">
    <source>
        <dbReference type="Proteomes" id="UP000608594"/>
    </source>
</evidence>
<feature type="domain" description="Glucan biosynthesis periplasmic MdoG C-terminal" evidence="7">
    <location>
        <begin position="42"/>
        <end position="515"/>
    </location>
</feature>
<accession>A0A926GLF2</accession>
<evidence type="ECO:0000259" key="7">
    <source>
        <dbReference type="Pfam" id="PF04349"/>
    </source>
</evidence>
<dbReference type="InterPro" id="IPR014438">
    <property type="entry name" value="Glucan_biosyn_MdoG/MdoD"/>
</dbReference>
<dbReference type="Proteomes" id="UP000608594">
    <property type="component" value="Unassembled WGS sequence"/>
</dbReference>
<comment type="subcellular location">
    <subcellularLocation>
        <location evidence="1">Periplasm</location>
    </subcellularLocation>
</comment>
<dbReference type="InterPro" id="IPR006311">
    <property type="entry name" value="TAT_signal"/>
</dbReference>
<dbReference type="InterPro" id="IPR014756">
    <property type="entry name" value="Ig_E-set"/>
</dbReference>
<evidence type="ECO:0000256" key="2">
    <source>
        <dbReference type="ARBA" id="ARBA00005001"/>
    </source>
</evidence>
<dbReference type="EMBL" id="JACOQL010000002">
    <property type="protein sequence ID" value="MBC9246110.1"/>
    <property type="molecule type" value="Genomic_DNA"/>
</dbReference>
<proteinExistence type="inferred from homology"/>
<dbReference type="Gene3D" id="2.60.40.10">
    <property type="entry name" value="Immunoglobulins"/>
    <property type="match status" value="1"/>
</dbReference>
<comment type="caution">
    <text evidence="8">The sequence shown here is derived from an EMBL/GenBank/DDBJ whole genome shotgun (WGS) entry which is preliminary data.</text>
</comment>
<evidence type="ECO:0000256" key="1">
    <source>
        <dbReference type="ARBA" id="ARBA00004418"/>
    </source>
</evidence>
<keyword evidence="5" id="KW-0574">Periplasm</keyword>
<evidence type="ECO:0000256" key="3">
    <source>
        <dbReference type="ARBA" id="ARBA00009284"/>
    </source>
</evidence>
<dbReference type="RefSeq" id="WP_187792559.1">
    <property type="nucleotide sequence ID" value="NZ_JACOQL010000002.1"/>
</dbReference>
<dbReference type="SUPFAM" id="SSF74650">
    <property type="entry name" value="Galactose mutarotase-like"/>
    <property type="match status" value="1"/>
</dbReference>
<evidence type="ECO:0000256" key="5">
    <source>
        <dbReference type="ARBA" id="ARBA00022764"/>
    </source>
</evidence>
<dbReference type="GO" id="GO:0030288">
    <property type="term" value="C:outer membrane-bounded periplasmic space"/>
    <property type="evidence" value="ECO:0007669"/>
    <property type="project" value="TreeGrafter"/>
</dbReference>
<gene>
    <name evidence="8" type="ORF">H4P12_05150</name>
</gene>
<dbReference type="InterPro" id="IPR011013">
    <property type="entry name" value="Gal_mutarotase_sf_dom"/>
</dbReference>
<keyword evidence="4 6" id="KW-0732">Signal</keyword>
<comment type="pathway">
    <text evidence="2">Glycan metabolism; osmoregulated periplasmic glucan (OPG) biosynthesis.</text>
</comment>
<organism evidence="8 9">
    <name type="scientific">Paracoccus amoyensis</name>
    <dbReference type="NCBI Taxonomy" id="2760093"/>
    <lineage>
        <taxon>Bacteria</taxon>
        <taxon>Pseudomonadati</taxon>
        <taxon>Pseudomonadota</taxon>
        <taxon>Alphaproteobacteria</taxon>
        <taxon>Rhodobacterales</taxon>
        <taxon>Paracoccaceae</taxon>
        <taxon>Paracoccus</taxon>
    </lineage>
</organism>
<dbReference type="InterPro" id="IPR007444">
    <property type="entry name" value="Glucan_biosyn_MdoG_C"/>
</dbReference>
<dbReference type="Gene3D" id="2.70.98.10">
    <property type="match status" value="1"/>
</dbReference>
<sequence length="529" mass="59216">MKDQPFNRRALLQSALGTGAFFLLPRLSFAQDAAEQQGAQPFSWDSLTDTARTLAAAPYQPPEIADRDVLEQVDYDRHNEISFRTDNTIWKDAEGSSRVQMFFPGRYFKDPVRIFTVADGMATEVPFDLDLFDIPADNPARALGQTKGFAGFRVQDPETDLDWMAFLGASYWRTSGHTGQFGLSTRGLALNTAIPDGPEEFPIFTSFWLERGEGSDMTAYALMDSPSVTGAYRIVSHRENGVIQDVTARVFLRQNVERLGIAPLTSMFWYGKNSRHLAPDWRPEIHDSDGLQILTGSDERIWRPLNNPPHTMANAFQAPSLKGFGLMQRERDFNEYQDDGVFYEKRASAWIEPQSDWGDGAVMLVELRTDDEIHDNIVAFWQPGEAAQAGTEHEFQYKLSWIDDAPISAPMGRFIATRLGAGGVPGQPRPKDVIKLVCDFSAPGLAPDDEPSLNITASDGHIFNEAVRPIVGTENWRATVDIDFAQMNTEQDNPIDLRIYIANKDMAVTETLLLQLFPSQLRKLLANTP</sequence>
<dbReference type="GO" id="GO:0003824">
    <property type="term" value="F:catalytic activity"/>
    <property type="evidence" value="ECO:0007669"/>
    <property type="project" value="InterPro"/>
</dbReference>
<dbReference type="AlphaFoldDB" id="A0A926GLF2"/>
<feature type="chain" id="PRO_5037158028" evidence="6">
    <location>
        <begin position="31"/>
        <end position="529"/>
    </location>
</feature>
<dbReference type="SUPFAM" id="SSF81296">
    <property type="entry name" value="E set domains"/>
    <property type="match status" value="1"/>
</dbReference>
<dbReference type="InterPro" id="IPR013783">
    <property type="entry name" value="Ig-like_fold"/>
</dbReference>